<dbReference type="SMART" id="SM00432">
    <property type="entry name" value="MADS"/>
    <property type="match status" value="1"/>
</dbReference>
<dbReference type="InterPro" id="IPR036879">
    <property type="entry name" value="TF_MADSbox_sf"/>
</dbReference>
<dbReference type="GO" id="GO:0003677">
    <property type="term" value="F:DNA binding"/>
    <property type="evidence" value="ECO:0007669"/>
    <property type="project" value="UniProtKB-KW"/>
</dbReference>
<keyword evidence="4" id="KW-0804">Transcription</keyword>
<dbReference type="AlphaFoldDB" id="A0A8X7P537"/>
<reference evidence="7 8" key="1">
    <citation type="submission" date="2020-02" db="EMBL/GenBank/DDBJ databases">
        <authorList>
            <person name="Ma Q."/>
            <person name="Huang Y."/>
            <person name="Song X."/>
            <person name="Pei D."/>
        </authorList>
    </citation>
    <scope>NUCLEOTIDE SEQUENCE [LARGE SCALE GENOMIC DNA]</scope>
    <source>
        <strain evidence="7">Sxm20200214</strain>
        <tissue evidence="7">Leaf</tissue>
    </source>
</reference>
<evidence type="ECO:0000313" key="8">
    <source>
        <dbReference type="Proteomes" id="UP000886595"/>
    </source>
</evidence>
<evidence type="ECO:0000256" key="5">
    <source>
        <dbReference type="ARBA" id="ARBA00023242"/>
    </source>
</evidence>
<proteinExistence type="predicted"/>
<evidence type="ECO:0000313" key="7">
    <source>
        <dbReference type="EMBL" id="KAG2244492.1"/>
    </source>
</evidence>
<keyword evidence="2" id="KW-0805">Transcription regulation</keyword>
<dbReference type="GO" id="GO:0046983">
    <property type="term" value="F:protein dimerization activity"/>
    <property type="evidence" value="ECO:0007669"/>
    <property type="project" value="InterPro"/>
</dbReference>
<sequence>MARNRVKMVYVENDTSRKATFRKRKGGIMKKALELSTLCDVPVAVIIESEYNSVPEVFPASREAMGTLLAKWDKLSLVDRTKKMVNQETFLNQRIAKATEKCKKVTKENRELEVKKVMFDCLTEKTAPCLLGKNELLDLGGVVDQYIKGLNRRIEFLTKNDDASSSTSVVPAAAAAATSLAMPRAEMGSYSTGFNDTIQENMNVMPIVKDFDLNQMQSEEL</sequence>
<dbReference type="Proteomes" id="UP000886595">
    <property type="component" value="Unassembled WGS sequence"/>
</dbReference>
<evidence type="ECO:0000256" key="3">
    <source>
        <dbReference type="ARBA" id="ARBA00023125"/>
    </source>
</evidence>
<dbReference type="InterPro" id="IPR050142">
    <property type="entry name" value="MADS-box/MEF2_TF"/>
</dbReference>
<evidence type="ECO:0000256" key="1">
    <source>
        <dbReference type="ARBA" id="ARBA00004123"/>
    </source>
</evidence>
<feature type="domain" description="MADS-box" evidence="6">
    <location>
        <begin position="1"/>
        <end position="61"/>
    </location>
</feature>
<dbReference type="GO" id="GO:0005634">
    <property type="term" value="C:nucleus"/>
    <property type="evidence" value="ECO:0007669"/>
    <property type="project" value="UniProtKB-SubCell"/>
</dbReference>
<protein>
    <recommendedName>
        <fullName evidence="6">MADS-box domain-containing protein</fullName>
    </recommendedName>
</protein>
<comment type="caution">
    <text evidence="7">The sequence shown here is derived from an EMBL/GenBank/DDBJ whole genome shotgun (WGS) entry which is preliminary data.</text>
</comment>
<dbReference type="EMBL" id="JAAMPC010000080">
    <property type="protein sequence ID" value="KAG2244492.1"/>
    <property type="molecule type" value="Genomic_DNA"/>
</dbReference>
<evidence type="ECO:0000256" key="2">
    <source>
        <dbReference type="ARBA" id="ARBA00023015"/>
    </source>
</evidence>
<accession>A0A8X7P537</accession>
<dbReference type="InterPro" id="IPR002100">
    <property type="entry name" value="TF_MADSbox"/>
</dbReference>
<gene>
    <name evidence="7" type="ORF">Bca52824_093654</name>
</gene>
<keyword evidence="3" id="KW-0238">DNA-binding</keyword>
<evidence type="ECO:0000256" key="4">
    <source>
        <dbReference type="ARBA" id="ARBA00023163"/>
    </source>
</evidence>
<dbReference type="PANTHER" id="PTHR48019">
    <property type="entry name" value="SERUM RESPONSE FACTOR HOMOLOG"/>
    <property type="match status" value="1"/>
</dbReference>
<dbReference type="SUPFAM" id="SSF55455">
    <property type="entry name" value="SRF-like"/>
    <property type="match status" value="1"/>
</dbReference>
<dbReference type="PROSITE" id="PS50066">
    <property type="entry name" value="MADS_BOX_2"/>
    <property type="match status" value="1"/>
</dbReference>
<dbReference type="OrthoDB" id="601557at2759"/>
<dbReference type="Pfam" id="PF00319">
    <property type="entry name" value="SRF-TF"/>
    <property type="match status" value="1"/>
</dbReference>
<name>A0A8X7P537_BRACI</name>
<keyword evidence="8" id="KW-1185">Reference proteome</keyword>
<dbReference type="PRINTS" id="PR00404">
    <property type="entry name" value="MADSDOMAIN"/>
</dbReference>
<comment type="subcellular location">
    <subcellularLocation>
        <location evidence="1">Nucleus</location>
    </subcellularLocation>
</comment>
<keyword evidence="5" id="KW-0539">Nucleus</keyword>
<dbReference type="Gene3D" id="3.40.1810.10">
    <property type="entry name" value="Transcription factor, MADS-box"/>
    <property type="match status" value="1"/>
</dbReference>
<dbReference type="CDD" id="cd00120">
    <property type="entry name" value="MADS"/>
    <property type="match status" value="1"/>
</dbReference>
<organism evidence="7 8">
    <name type="scientific">Brassica carinata</name>
    <name type="common">Ethiopian mustard</name>
    <name type="synonym">Abyssinian cabbage</name>
    <dbReference type="NCBI Taxonomy" id="52824"/>
    <lineage>
        <taxon>Eukaryota</taxon>
        <taxon>Viridiplantae</taxon>
        <taxon>Streptophyta</taxon>
        <taxon>Embryophyta</taxon>
        <taxon>Tracheophyta</taxon>
        <taxon>Spermatophyta</taxon>
        <taxon>Magnoliopsida</taxon>
        <taxon>eudicotyledons</taxon>
        <taxon>Gunneridae</taxon>
        <taxon>Pentapetalae</taxon>
        <taxon>rosids</taxon>
        <taxon>malvids</taxon>
        <taxon>Brassicales</taxon>
        <taxon>Brassicaceae</taxon>
        <taxon>Brassiceae</taxon>
        <taxon>Brassica</taxon>
    </lineage>
</organism>
<evidence type="ECO:0000259" key="6">
    <source>
        <dbReference type="PROSITE" id="PS50066"/>
    </source>
</evidence>